<dbReference type="Gene3D" id="4.10.280.10">
    <property type="entry name" value="Helix-loop-helix DNA-binding domain"/>
    <property type="match status" value="1"/>
</dbReference>
<evidence type="ECO:0000313" key="4">
    <source>
        <dbReference type="Proteomes" id="UP000191672"/>
    </source>
</evidence>
<accession>A0A1V6PRI3</accession>
<dbReference type="PROSITE" id="PS50888">
    <property type="entry name" value="BHLH"/>
    <property type="match status" value="1"/>
</dbReference>
<dbReference type="AlphaFoldDB" id="A0A1V6PRI3"/>
<dbReference type="EMBL" id="MDYN01000054">
    <property type="protein sequence ID" value="OQD79327.1"/>
    <property type="molecule type" value="Genomic_DNA"/>
</dbReference>
<feature type="domain" description="BHLH" evidence="2">
    <location>
        <begin position="166"/>
        <end position="229"/>
    </location>
</feature>
<name>A0A1V6PRI3_9EURO</name>
<dbReference type="Pfam" id="PF00010">
    <property type="entry name" value="HLH"/>
    <property type="match status" value="1"/>
</dbReference>
<protein>
    <recommendedName>
        <fullName evidence="2">BHLH domain-containing protein</fullName>
    </recommendedName>
</protein>
<evidence type="ECO:0000256" key="1">
    <source>
        <dbReference type="SAM" id="Coils"/>
    </source>
</evidence>
<keyword evidence="1" id="KW-0175">Coiled coil</keyword>
<dbReference type="GO" id="GO:0046983">
    <property type="term" value="F:protein dimerization activity"/>
    <property type="evidence" value="ECO:0007669"/>
    <property type="project" value="InterPro"/>
</dbReference>
<proteinExistence type="predicted"/>
<reference evidence="4" key="1">
    <citation type="journal article" date="2017" name="Nat. Microbiol.">
        <title>Global analysis of biosynthetic gene clusters reveals vast potential of secondary metabolite production in Penicillium species.</title>
        <authorList>
            <person name="Nielsen J.C."/>
            <person name="Grijseels S."/>
            <person name="Prigent S."/>
            <person name="Ji B."/>
            <person name="Dainat J."/>
            <person name="Nielsen K.F."/>
            <person name="Frisvad J.C."/>
            <person name="Workman M."/>
            <person name="Nielsen J."/>
        </authorList>
    </citation>
    <scope>NUCLEOTIDE SEQUENCE [LARGE SCALE GENOMIC DNA]</scope>
    <source>
        <strain evidence="4">IBT 31811</strain>
    </source>
</reference>
<sequence length="260" mass="29713">MSYIAGPTEEEVTNWHYRTNSPGFEIPNSLPWDSEQSVSCERAVYSESILLRSNSPDGCIQPSKPSINQSAPLLPGYDIYHYHEYLYPWQNDHDTSMNLPTSECIKVTHNSEENPSLIKSYNTTPPNYQTSLSDFPIGTGEITLEPASVQNPNFTPGSEHFCEGLYRKKAHSQIEKRYRENLKQRFLRLELVLHHRLGAQSNKGMPDKMPQRVKKAAILKHALDTILELQGEIESVKDKLRTLRETAFPDTCKFTLQNDC</sequence>
<dbReference type="InterPro" id="IPR036638">
    <property type="entry name" value="HLH_DNA-bd_sf"/>
</dbReference>
<feature type="coiled-coil region" evidence="1">
    <location>
        <begin position="219"/>
        <end position="246"/>
    </location>
</feature>
<organism evidence="3 4">
    <name type="scientific">Penicillium antarcticum</name>
    <dbReference type="NCBI Taxonomy" id="416450"/>
    <lineage>
        <taxon>Eukaryota</taxon>
        <taxon>Fungi</taxon>
        <taxon>Dikarya</taxon>
        <taxon>Ascomycota</taxon>
        <taxon>Pezizomycotina</taxon>
        <taxon>Eurotiomycetes</taxon>
        <taxon>Eurotiomycetidae</taxon>
        <taxon>Eurotiales</taxon>
        <taxon>Aspergillaceae</taxon>
        <taxon>Penicillium</taxon>
    </lineage>
</organism>
<dbReference type="InterPro" id="IPR011598">
    <property type="entry name" value="bHLH_dom"/>
</dbReference>
<dbReference type="SUPFAM" id="SSF47459">
    <property type="entry name" value="HLH, helix-loop-helix DNA-binding domain"/>
    <property type="match status" value="1"/>
</dbReference>
<gene>
    <name evidence="3" type="ORF">PENANT_c054G06439</name>
</gene>
<keyword evidence="4" id="KW-1185">Reference proteome</keyword>
<evidence type="ECO:0000313" key="3">
    <source>
        <dbReference type="EMBL" id="OQD79327.1"/>
    </source>
</evidence>
<evidence type="ECO:0000259" key="2">
    <source>
        <dbReference type="PROSITE" id="PS50888"/>
    </source>
</evidence>
<dbReference type="Proteomes" id="UP000191672">
    <property type="component" value="Unassembled WGS sequence"/>
</dbReference>
<comment type="caution">
    <text evidence="3">The sequence shown here is derived from an EMBL/GenBank/DDBJ whole genome shotgun (WGS) entry which is preliminary data.</text>
</comment>